<proteinExistence type="predicted"/>
<dbReference type="EMBL" id="CP002955">
    <property type="protein sequence ID" value="AEL24032.1"/>
    <property type="molecule type" value="Genomic_DNA"/>
</dbReference>
<dbReference type="AlphaFoldDB" id="G0J391"/>
<dbReference type="HOGENOM" id="CLU_908813_0_0_10"/>
<keyword evidence="2" id="KW-1185">Reference proteome</keyword>
<dbReference type="CDD" id="cd12214">
    <property type="entry name" value="ChiA1_BD"/>
    <property type="match status" value="1"/>
</dbReference>
<dbReference type="Gene3D" id="2.10.10.20">
    <property type="entry name" value="Carbohydrate-binding module superfamily 5/12"/>
    <property type="match status" value="1"/>
</dbReference>
<name>G0J391_CYCMS</name>
<dbReference type="RefSeq" id="WP_014018331.1">
    <property type="nucleotide sequence ID" value="NC_015914.1"/>
</dbReference>
<dbReference type="eggNOG" id="ENOG5030ND6">
    <property type="taxonomic scope" value="Bacteria"/>
</dbReference>
<dbReference type="KEGG" id="cmr:Cycma_0250"/>
<gene>
    <name evidence="1" type="ordered locus">Cycma_0250</name>
</gene>
<organism evidence="1 2">
    <name type="scientific">Cyclobacterium marinum (strain ATCC 25205 / DSM 745 / LMG 13164 / NCIMB 1802)</name>
    <name type="common">Flectobacillus marinus</name>
    <dbReference type="NCBI Taxonomy" id="880070"/>
    <lineage>
        <taxon>Bacteria</taxon>
        <taxon>Pseudomonadati</taxon>
        <taxon>Bacteroidota</taxon>
        <taxon>Cytophagia</taxon>
        <taxon>Cytophagales</taxon>
        <taxon>Cyclobacteriaceae</taxon>
        <taxon>Cyclobacterium</taxon>
    </lineage>
</organism>
<sequence length="356" mass="39835">MGVKPATDITAIKGYIEKQDRQLINEMLNGLDLVTDLSVRRNVREPLALNKMTVDDGARPLNLDIEKAKGGRKWTKRVLTPQRAMKIIKMVPEELRETFMSEMLDINAKQVPFAQWVWAQEFAKIAAEINNNFYYSEFHGEPDEWASGDTYSVGDLVYFEEVIYKCVTDTSAGESPKSAAAKWKDADNQVICDGPDALIKKALASEGLLTVNTGTFDDTDAYEYVKEMWSTIPEEQKDKGMEANVSFGVHEDISIRSNTLFGSGKGISGVDIEEGRPFAMKGTSGRLIIKPRTWMRGSRRVIITHPGNLIVGMNQISDANKVGKLVETLHGFRAIVKWMIGAQFRDIANLYVNDQS</sequence>
<reference evidence="2" key="1">
    <citation type="submission" date="2011-07" db="EMBL/GenBank/DDBJ databases">
        <title>The complete genome of Cyclobacterium marinum DSM 745.</title>
        <authorList>
            <person name="Lucas S."/>
            <person name="Han J."/>
            <person name="Lapidus A."/>
            <person name="Bruce D."/>
            <person name="Goodwin L."/>
            <person name="Pitluck S."/>
            <person name="Peters L."/>
            <person name="Kyrpides N."/>
            <person name="Mavromatis K."/>
            <person name="Ivanova N."/>
            <person name="Ovchinnikova G."/>
            <person name="Chertkov O."/>
            <person name="Detter J.C."/>
            <person name="Tapia R."/>
            <person name="Han C."/>
            <person name="Land M."/>
            <person name="Hauser L."/>
            <person name="Markowitz V."/>
            <person name="Cheng J.-F."/>
            <person name="Hugenholtz P."/>
            <person name="Woyke T."/>
            <person name="Wu D."/>
            <person name="Tindall B."/>
            <person name="Schuetze A."/>
            <person name="Brambilla E."/>
            <person name="Klenk H.-P."/>
            <person name="Eisen J.A."/>
        </authorList>
    </citation>
    <scope>NUCLEOTIDE SEQUENCE [LARGE SCALE GENOMIC DNA]</scope>
    <source>
        <strain evidence="2">ATCC 25205 / DSM 745 / LMG 13164 / NCIMB 1802</strain>
    </source>
</reference>
<dbReference type="STRING" id="880070.Cycma_0250"/>
<accession>G0J391</accession>
<evidence type="ECO:0000313" key="1">
    <source>
        <dbReference type="EMBL" id="AEL24032.1"/>
    </source>
</evidence>
<dbReference type="OrthoDB" id="930568at2"/>
<protein>
    <submittedName>
        <fullName evidence="1">Carbohydrate-binding family V/XII</fullName>
    </submittedName>
</protein>
<dbReference type="Proteomes" id="UP000001635">
    <property type="component" value="Chromosome"/>
</dbReference>
<evidence type="ECO:0000313" key="2">
    <source>
        <dbReference type="Proteomes" id="UP000001635"/>
    </source>
</evidence>